<protein>
    <submittedName>
        <fullName evidence="1">Uncharacterized protein</fullName>
    </submittedName>
</protein>
<reference evidence="1 2" key="1">
    <citation type="submission" date="2019-03" db="EMBL/GenBank/DDBJ databases">
        <title>New insights into Acidothiobacillus thiooxidans sulfur metabolism through coupled gene expression, solution geochemistry, microscopy and spectroscopy analyses.</title>
        <authorList>
            <person name="Camacho D."/>
            <person name="Frazao R."/>
            <person name="Fouillen A."/>
            <person name="Nanci A."/>
            <person name="Lang B.F."/>
            <person name="Apte S.C."/>
            <person name="Baron C."/>
            <person name="Warren L.A."/>
        </authorList>
    </citation>
    <scope>NUCLEOTIDE SEQUENCE [LARGE SCALE GENOMIC DNA]</scope>
    <source>
        <strain evidence="1 2">ATCC 19377</strain>
    </source>
</reference>
<evidence type="ECO:0000313" key="1">
    <source>
        <dbReference type="EMBL" id="TQN51617.1"/>
    </source>
</evidence>
<dbReference type="AlphaFoldDB" id="A0A543Q5L0"/>
<comment type="caution">
    <text evidence="1">The sequence shown here is derived from an EMBL/GenBank/DDBJ whole genome shotgun (WGS) entry which is preliminary data.</text>
</comment>
<evidence type="ECO:0000313" key="2">
    <source>
        <dbReference type="Proteomes" id="UP000315403"/>
    </source>
</evidence>
<dbReference type="EMBL" id="SZUV01000001">
    <property type="protein sequence ID" value="TQN51617.1"/>
    <property type="molecule type" value="Genomic_DNA"/>
</dbReference>
<name>A0A543Q5L0_ACITH</name>
<dbReference type="Proteomes" id="UP000315403">
    <property type="component" value="Unassembled WGS sequence"/>
</dbReference>
<gene>
    <name evidence="1" type="ORF">DLNHIDIE_01494</name>
</gene>
<accession>A0A543Q5L0</accession>
<sequence length="82" mass="9235">MQGLGTLSWYDMSVDRNRGVAIVNEVMDPLDGDTVFGQRRGSSERIRITPKELNALMEGKIIAVDVEGEYVVYLQLDEESEE</sequence>
<proteinExistence type="predicted"/>
<organism evidence="1 2">
    <name type="scientific">Acidithiobacillus thiooxidans ATCC 19377</name>
    <dbReference type="NCBI Taxonomy" id="637390"/>
    <lineage>
        <taxon>Bacteria</taxon>
        <taxon>Pseudomonadati</taxon>
        <taxon>Pseudomonadota</taxon>
        <taxon>Acidithiobacillia</taxon>
        <taxon>Acidithiobacillales</taxon>
        <taxon>Acidithiobacillaceae</taxon>
        <taxon>Acidithiobacillus</taxon>
    </lineage>
</organism>